<keyword evidence="3" id="KW-1185">Reference proteome</keyword>
<feature type="domain" description="DUF6438" evidence="1">
    <location>
        <begin position="29"/>
        <end position="142"/>
    </location>
</feature>
<evidence type="ECO:0000313" key="2">
    <source>
        <dbReference type="EMBL" id="MBB4154663.1"/>
    </source>
</evidence>
<protein>
    <recommendedName>
        <fullName evidence="1">DUF6438 domain-containing protein</fullName>
    </recommendedName>
</protein>
<dbReference type="EMBL" id="JACIEV010000007">
    <property type="protein sequence ID" value="MBB4154663.1"/>
    <property type="molecule type" value="Genomic_DNA"/>
</dbReference>
<accession>A0A840F5W0</accession>
<proteinExistence type="predicted"/>
<dbReference type="Pfam" id="PF20033">
    <property type="entry name" value="DUF6438"/>
    <property type="match status" value="1"/>
</dbReference>
<dbReference type="AlphaFoldDB" id="A0A840F5W0"/>
<sequence>MQRWHWAALVSIASGLLVAEGEARPTPETISYRTGPCYGTCPAYRVTVSADGKGVFEGERFTKVTGSHTFRVSKAEWLEFRRRLQPLRGQGTVRLEDGEGCRIMATDMPTVEVRWSNGARASNLRINYGCDPARYGWMFTHLREAPKALPIAALVGR</sequence>
<evidence type="ECO:0000313" key="3">
    <source>
        <dbReference type="Proteomes" id="UP000529795"/>
    </source>
</evidence>
<dbReference type="RefSeq" id="WP_183985407.1">
    <property type="nucleotide sequence ID" value="NZ_JACIEV010000007.1"/>
</dbReference>
<evidence type="ECO:0000259" key="1">
    <source>
        <dbReference type="Pfam" id="PF20033"/>
    </source>
</evidence>
<gene>
    <name evidence="2" type="ORF">GGQ80_002579</name>
</gene>
<dbReference type="InterPro" id="IPR045497">
    <property type="entry name" value="DUF6438"/>
</dbReference>
<comment type="caution">
    <text evidence="2">The sequence shown here is derived from an EMBL/GenBank/DDBJ whole genome shotgun (WGS) entry which is preliminary data.</text>
</comment>
<name>A0A840F5W0_9SPHN</name>
<dbReference type="Proteomes" id="UP000529795">
    <property type="component" value="Unassembled WGS sequence"/>
</dbReference>
<reference evidence="2 3" key="1">
    <citation type="submission" date="2020-08" db="EMBL/GenBank/DDBJ databases">
        <title>Genomic Encyclopedia of Type Strains, Phase IV (KMG-IV): sequencing the most valuable type-strain genomes for metagenomic binning, comparative biology and taxonomic classification.</title>
        <authorList>
            <person name="Goeker M."/>
        </authorList>
    </citation>
    <scope>NUCLEOTIDE SEQUENCE [LARGE SCALE GENOMIC DNA]</scope>
    <source>
        <strain evidence="2 3">YC6723</strain>
    </source>
</reference>
<organism evidence="2 3">
    <name type="scientific">Sphingomonas jinjuensis</name>
    <dbReference type="NCBI Taxonomy" id="535907"/>
    <lineage>
        <taxon>Bacteria</taxon>
        <taxon>Pseudomonadati</taxon>
        <taxon>Pseudomonadota</taxon>
        <taxon>Alphaproteobacteria</taxon>
        <taxon>Sphingomonadales</taxon>
        <taxon>Sphingomonadaceae</taxon>
        <taxon>Sphingomonas</taxon>
    </lineage>
</organism>